<dbReference type="PANTHER" id="PTHR10775">
    <property type="entry name" value="OS08G0208400 PROTEIN"/>
    <property type="match status" value="1"/>
</dbReference>
<evidence type="ECO:0000259" key="3">
    <source>
        <dbReference type="Pfam" id="PF13960"/>
    </source>
</evidence>
<proteinExistence type="predicted"/>
<reference evidence="4" key="1">
    <citation type="journal article" date="2023" name="Science">
        <title>Elucidation of the pathway for biosynthesis of saponin adjuvants from the soapbark tree.</title>
        <authorList>
            <person name="Reed J."/>
            <person name="Orme A."/>
            <person name="El-Demerdash A."/>
            <person name="Owen C."/>
            <person name="Martin L.B.B."/>
            <person name="Misra R.C."/>
            <person name="Kikuchi S."/>
            <person name="Rejzek M."/>
            <person name="Martin A.C."/>
            <person name="Harkess A."/>
            <person name="Leebens-Mack J."/>
            <person name="Louveau T."/>
            <person name="Stephenson M.J."/>
            <person name="Osbourn A."/>
        </authorList>
    </citation>
    <scope>NUCLEOTIDE SEQUENCE</scope>
    <source>
        <strain evidence="4">S10</strain>
    </source>
</reference>
<sequence length="1145" mass="130590">MSKNTAQHMTWHDQRRANGIMIHPSDGEAWKHFDDNYPSFSDEPRNIRLGLATDGFCPFGHSSNGHSIWPVFVTPYNLPPNMCMKEQYLFLTLVIPGPKSPKQNLDIYLRPLIDDLKKLWNVGVNTYDAYRGENFIMRAALMWTISDFPAYGMLSGWSTHGNLACPYCMEQTKSFRLPHSHKQCWFDCHRQFLPIDHPFRKQKDKFKKNTTEKALPPPRLSGEEVWDRLRRLNQITFGNAFGKQIISGFGKQHNWAKISIFWELPYWSTNLIRHNLDVMHIEKNVFDNVFNTVMNMKGKTKDNPNGRMDLQLFCKRPELELTNVNGKLVMPKASYSLSKPQVKEVCQWIKGLRLPDGYASNLGRCVDMDESKLSGMKSHDCHVFMQRLIPIAFRDYLPKGIWEAFTELSNFFRDLCMKELCVEHMKMLEKNIVVTLCKLEKILVMGFFDSMEHLIVHIPYEAKALDDKITDPRIVDIAFPPMRQVRCFNGYFVNGFKFHTLSYGDDKKSMNSGVRVKGSCYGVDERDFYGMLTDIIEMQYFGNNRIVLFQCDWYDSYRGMKIDSLHGLVDINHKSRLASYEPFILAAQAHQVYYASYPSKKRNDWWAVCNMAARNNFNFQSSDTPSDDVQPLDDDIFQEVELNVPVPVTVGLDLDAPGVLVRDDPSEEVDPNEINEARFVVDDDIIEEEYDDILENEDDDEEDNDELEMDGEEIMVRSIHGSGSNASRDPPSMNQTSRTTRKSSQSSRAIPLSSQAGFALPRSSSQAGSALPRSSAQVGSTLPRSSQSTHADIPSSPGDRDVGHIMESSGHNSPLGTSGDLSTSRAPVIEPLVTRGYAHLDPPPTNPADRPLIRIRTDSEFDNPDTVRTIKSIIEAHMPGPIPVWSQYPRIARDLCYRQFLAHYRFNTEQEEKDGKIMFEKIAGRRYRDVLRDARAKAKIMCKTEDISKCEGWMPDWMTVENWRGLLQIWSSEQWKKRSKIGTQNRGLGEESIVRHAGGSISVLQHKEKLEEYIREVSEKYGEDSDAHPSFDPDIWLKVTGGVQKGGKVYGCGTPGAARALFGDKINSSRSSLRSTATSQPDVASAERIHTLEQQLEYQKRKTDEMSNIMKVMMDKLGLDPSILGGLQEILHEDGNNDDDLDDIM</sequence>
<comment type="caution">
    <text evidence="4">The sequence shown here is derived from an EMBL/GenBank/DDBJ whole genome shotgun (WGS) entry which is preliminary data.</text>
</comment>
<dbReference type="Proteomes" id="UP001163823">
    <property type="component" value="Chromosome 7"/>
</dbReference>
<dbReference type="KEGG" id="qsa:O6P43_017181"/>
<evidence type="ECO:0000313" key="5">
    <source>
        <dbReference type="Proteomes" id="UP001163823"/>
    </source>
</evidence>
<evidence type="ECO:0000256" key="1">
    <source>
        <dbReference type="SAM" id="MobiDB-lite"/>
    </source>
</evidence>
<dbReference type="InterPro" id="IPR025312">
    <property type="entry name" value="DUF4216"/>
</dbReference>
<protein>
    <submittedName>
        <fullName evidence="4">Transposon protein, putative, CACTA, En/Spm sub-class</fullName>
    </submittedName>
</protein>
<feature type="compositionally biased region" description="Polar residues" evidence="1">
    <location>
        <begin position="809"/>
        <end position="822"/>
    </location>
</feature>
<feature type="compositionally biased region" description="Low complexity" evidence="1">
    <location>
        <begin position="735"/>
        <end position="748"/>
    </location>
</feature>
<dbReference type="InterPro" id="IPR025452">
    <property type="entry name" value="DUF4218"/>
</dbReference>
<dbReference type="Pfam" id="PF13952">
    <property type="entry name" value="DUF4216"/>
    <property type="match status" value="1"/>
</dbReference>
<accession>A0AAD7LPD4</accession>
<dbReference type="EMBL" id="JARAOO010000007">
    <property type="protein sequence ID" value="KAJ7961884.1"/>
    <property type="molecule type" value="Genomic_DNA"/>
</dbReference>
<dbReference type="Pfam" id="PF13960">
    <property type="entry name" value="DUF4218"/>
    <property type="match status" value="1"/>
</dbReference>
<feature type="domain" description="DUF4218" evidence="3">
    <location>
        <begin position="415"/>
        <end position="463"/>
    </location>
</feature>
<dbReference type="InterPro" id="IPR004242">
    <property type="entry name" value="Transposase_21"/>
</dbReference>
<feature type="region of interest" description="Disordered" evidence="1">
    <location>
        <begin position="720"/>
        <end position="822"/>
    </location>
</feature>
<name>A0AAD7LPD4_QUISA</name>
<evidence type="ECO:0000313" key="4">
    <source>
        <dbReference type="EMBL" id="KAJ7961884.1"/>
    </source>
</evidence>
<feature type="domain" description="DUF4216" evidence="2">
    <location>
        <begin position="536"/>
        <end position="608"/>
    </location>
</feature>
<evidence type="ECO:0000259" key="2">
    <source>
        <dbReference type="Pfam" id="PF13952"/>
    </source>
</evidence>
<organism evidence="4 5">
    <name type="scientific">Quillaja saponaria</name>
    <name type="common">Soap bark tree</name>
    <dbReference type="NCBI Taxonomy" id="32244"/>
    <lineage>
        <taxon>Eukaryota</taxon>
        <taxon>Viridiplantae</taxon>
        <taxon>Streptophyta</taxon>
        <taxon>Embryophyta</taxon>
        <taxon>Tracheophyta</taxon>
        <taxon>Spermatophyta</taxon>
        <taxon>Magnoliopsida</taxon>
        <taxon>eudicotyledons</taxon>
        <taxon>Gunneridae</taxon>
        <taxon>Pentapetalae</taxon>
        <taxon>rosids</taxon>
        <taxon>fabids</taxon>
        <taxon>Fabales</taxon>
        <taxon>Quillajaceae</taxon>
        <taxon>Quillaja</taxon>
    </lineage>
</organism>
<dbReference type="Pfam" id="PF02992">
    <property type="entry name" value="Transposase_21"/>
    <property type="match status" value="1"/>
</dbReference>
<gene>
    <name evidence="4" type="ORF">O6P43_017181</name>
</gene>
<dbReference type="AlphaFoldDB" id="A0AAD7LPD4"/>
<feature type="compositionally biased region" description="Polar residues" evidence="1">
    <location>
        <begin position="752"/>
        <end position="790"/>
    </location>
</feature>
<keyword evidence="5" id="KW-1185">Reference proteome</keyword>
<dbReference type="PANTHER" id="PTHR10775:SF183">
    <property type="entry name" value="TRANSPOSON, EN_SPM-LIKE, TRANSPOSASE-ASSOCIATED DOMAIN PROTEIN-RELATED"/>
    <property type="match status" value="1"/>
</dbReference>